<dbReference type="EMBL" id="MU277244">
    <property type="protein sequence ID" value="KAI0057673.1"/>
    <property type="molecule type" value="Genomic_DNA"/>
</dbReference>
<evidence type="ECO:0000313" key="2">
    <source>
        <dbReference type="Proteomes" id="UP000814140"/>
    </source>
</evidence>
<proteinExistence type="predicted"/>
<accession>A0ACB8SMI3</accession>
<dbReference type="Proteomes" id="UP000814140">
    <property type="component" value="Unassembled WGS sequence"/>
</dbReference>
<evidence type="ECO:0000313" key="1">
    <source>
        <dbReference type="EMBL" id="KAI0057673.1"/>
    </source>
</evidence>
<name>A0ACB8SMI3_9AGAM</name>
<comment type="caution">
    <text evidence="1">The sequence shown here is derived from an EMBL/GenBank/DDBJ whole genome shotgun (WGS) entry which is preliminary data.</text>
</comment>
<protein>
    <submittedName>
        <fullName evidence="1">Uncharacterized protein</fullName>
    </submittedName>
</protein>
<reference evidence="1" key="2">
    <citation type="journal article" date="2022" name="New Phytol.">
        <title>Evolutionary transition to the ectomycorrhizal habit in the genomes of a hyperdiverse lineage of mushroom-forming fungi.</title>
        <authorList>
            <person name="Looney B."/>
            <person name="Miyauchi S."/>
            <person name="Morin E."/>
            <person name="Drula E."/>
            <person name="Courty P.E."/>
            <person name="Kohler A."/>
            <person name="Kuo A."/>
            <person name="LaButti K."/>
            <person name="Pangilinan J."/>
            <person name="Lipzen A."/>
            <person name="Riley R."/>
            <person name="Andreopoulos W."/>
            <person name="He G."/>
            <person name="Johnson J."/>
            <person name="Nolan M."/>
            <person name="Tritt A."/>
            <person name="Barry K.W."/>
            <person name="Grigoriev I.V."/>
            <person name="Nagy L.G."/>
            <person name="Hibbett D."/>
            <person name="Henrissat B."/>
            <person name="Matheny P.B."/>
            <person name="Labbe J."/>
            <person name="Martin F.M."/>
        </authorList>
    </citation>
    <scope>NUCLEOTIDE SEQUENCE</scope>
    <source>
        <strain evidence="1">HHB10654</strain>
    </source>
</reference>
<sequence length="198" mass="23026">MPSKGVRAADRPLDLRAVSRTLLFQMPPTTPPPTDDNPNWRTEQRERRRRDFAEYFRRVCEQRTPLSTLPRKYQITQAHPRPPTLAFGLLRTRAQLFAYAQRLRLRHDARPNAPLDIEICLVPTLDRLSELIGEPYLSIIPAFSPTSADEYVVALYTNYTMRALKCSEEDEAEMVQMLQTELATGERPMWYWDGSNPY</sequence>
<reference evidence="1" key="1">
    <citation type="submission" date="2021-03" db="EMBL/GenBank/DDBJ databases">
        <authorList>
            <consortium name="DOE Joint Genome Institute"/>
            <person name="Ahrendt S."/>
            <person name="Looney B.P."/>
            <person name="Miyauchi S."/>
            <person name="Morin E."/>
            <person name="Drula E."/>
            <person name="Courty P.E."/>
            <person name="Chicoki N."/>
            <person name="Fauchery L."/>
            <person name="Kohler A."/>
            <person name="Kuo A."/>
            <person name="Labutti K."/>
            <person name="Pangilinan J."/>
            <person name="Lipzen A."/>
            <person name="Riley R."/>
            <person name="Andreopoulos W."/>
            <person name="He G."/>
            <person name="Johnson J."/>
            <person name="Barry K.W."/>
            <person name="Grigoriev I.V."/>
            <person name="Nagy L."/>
            <person name="Hibbett D."/>
            <person name="Henrissat B."/>
            <person name="Matheny P.B."/>
            <person name="Labbe J."/>
            <person name="Martin F."/>
        </authorList>
    </citation>
    <scope>NUCLEOTIDE SEQUENCE</scope>
    <source>
        <strain evidence="1">HHB10654</strain>
    </source>
</reference>
<organism evidence="1 2">
    <name type="scientific">Artomyces pyxidatus</name>
    <dbReference type="NCBI Taxonomy" id="48021"/>
    <lineage>
        <taxon>Eukaryota</taxon>
        <taxon>Fungi</taxon>
        <taxon>Dikarya</taxon>
        <taxon>Basidiomycota</taxon>
        <taxon>Agaricomycotina</taxon>
        <taxon>Agaricomycetes</taxon>
        <taxon>Russulales</taxon>
        <taxon>Auriscalpiaceae</taxon>
        <taxon>Artomyces</taxon>
    </lineage>
</organism>
<keyword evidence="2" id="KW-1185">Reference proteome</keyword>
<gene>
    <name evidence="1" type="ORF">BV25DRAFT_1919993</name>
</gene>